<evidence type="ECO:0000313" key="1">
    <source>
        <dbReference type="EMBL" id="NKX49288.1"/>
    </source>
</evidence>
<evidence type="ECO:0008006" key="3">
    <source>
        <dbReference type="Google" id="ProtNLM"/>
    </source>
</evidence>
<gene>
    <name evidence="1" type="ORF">HER39_01570</name>
</gene>
<proteinExistence type="predicted"/>
<sequence>MFTLQIEHAVRDFRVWRRAFDSDPLNRAASGVVSYRISRPIGQDNYVMVDLDFETQEAAVFFLAKLQDEVWTTGAAASALLGEPTTRVLETLAVVTVRAPSGPDVS</sequence>
<evidence type="ECO:0000313" key="2">
    <source>
        <dbReference type="Proteomes" id="UP000523795"/>
    </source>
</evidence>
<dbReference type="EMBL" id="JAAZSR010000010">
    <property type="protein sequence ID" value="NKX49288.1"/>
    <property type="molecule type" value="Genomic_DNA"/>
</dbReference>
<accession>A0ABX1JJ34</accession>
<organism evidence="1 2">
    <name type="scientific">Arthrobacter deserti</name>
    <dbReference type="NCBI Taxonomy" id="1742687"/>
    <lineage>
        <taxon>Bacteria</taxon>
        <taxon>Bacillati</taxon>
        <taxon>Actinomycetota</taxon>
        <taxon>Actinomycetes</taxon>
        <taxon>Micrococcales</taxon>
        <taxon>Micrococcaceae</taxon>
        <taxon>Arthrobacter</taxon>
    </lineage>
</organism>
<comment type="caution">
    <text evidence="1">The sequence shown here is derived from an EMBL/GenBank/DDBJ whole genome shotgun (WGS) entry which is preliminary data.</text>
</comment>
<reference evidence="1 2" key="1">
    <citation type="submission" date="2020-04" db="EMBL/GenBank/DDBJ databases">
        <authorList>
            <person name="Liu S."/>
        </authorList>
    </citation>
    <scope>NUCLEOTIDE SEQUENCE [LARGE SCALE GENOMIC DNA]</scope>
    <source>
        <strain evidence="1 2">CGMCC 1.15091</strain>
    </source>
</reference>
<keyword evidence="2" id="KW-1185">Reference proteome</keyword>
<dbReference type="Proteomes" id="UP000523795">
    <property type="component" value="Unassembled WGS sequence"/>
</dbReference>
<protein>
    <recommendedName>
        <fullName evidence="3">Antibiotic biosynthesis monooxygenase</fullName>
    </recommendedName>
</protein>
<name>A0ABX1JJ34_9MICC</name>